<dbReference type="InterPro" id="IPR002223">
    <property type="entry name" value="Kunitz_BPTI"/>
</dbReference>
<dbReference type="PANTHER" id="PTHR11311">
    <property type="entry name" value="SPONDIN"/>
    <property type="match status" value="1"/>
</dbReference>
<dbReference type="PROSITE" id="PS50092">
    <property type="entry name" value="TSP1"/>
    <property type="match status" value="1"/>
</dbReference>
<dbReference type="Proteomes" id="UP001152798">
    <property type="component" value="Chromosome 1"/>
</dbReference>
<feature type="domain" description="BPTI/Kunitz inhibitor" evidence="4">
    <location>
        <begin position="181"/>
        <end position="231"/>
    </location>
</feature>
<dbReference type="EMBL" id="OV725077">
    <property type="protein sequence ID" value="CAH1390074.1"/>
    <property type="molecule type" value="Genomic_DNA"/>
</dbReference>
<dbReference type="Pfam" id="PF06468">
    <property type="entry name" value="Spond_N"/>
    <property type="match status" value="1"/>
</dbReference>
<dbReference type="InterPro" id="IPR036383">
    <property type="entry name" value="TSP1_rpt_sf"/>
</dbReference>
<evidence type="ECO:0000256" key="2">
    <source>
        <dbReference type="ARBA" id="ARBA00022530"/>
    </source>
</evidence>
<dbReference type="Gene3D" id="2.60.40.2130">
    <property type="entry name" value="F-spondin domain"/>
    <property type="match status" value="1"/>
</dbReference>
<keyword evidence="2" id="KW-0272">Extracellular matrix</keyword>
<dbReference type="PANTHER" id="PTHR11311:SF16">
    <property type="entry name" value="SPONDIN-1"/>
    <property type="match status" value="1"/>
</dbReference>
<dbReference type="PROSITE" id="PS51020">
    <property type="entry name" value="SPONDIN"/>
    <property type="match status" value="1"/>
</dbReference>
<dbReference type="Gene3D" id="2.20.100.10">
    <property type="entry name" value="Thrombospondin type-1 (TSP1) repeat"/>
    <property type="match status" value="1"/>
</dbReference>
<dbReference type="SUPFAM" id="SSF57362">
    <property type="entry name" value="BPTI-like"/>
    <property type="match status" value="1"/>
</dbReference>
<dbReference type="Gene3D" id="4.10.410.10">
    <property type="entry name" value="Pancreatic trypsin inhibitor Kunitz domain"/>
    <property type="match status" value="1"/>
</dbReference>
<dbReference type="InterPro" id="IPR009465">
    <property type="entry name" value="Spondin_N"/>
</dbReference>
<feature type="domain" description="Spondin" evidence="5">
    <location>
        <begin position="1"/>
        <end position="76"/>
    </location>
</feature>
<organism evidence="6 7">
    <name type="scientific">Nezara viridula</name>
    <name type="common">Southern green stink bug</name>
    <name type="synonym">Cimex viridulus</name>
    <dbReference type="NCBI Taxonomy" id="85310"/>
    <lineage>
        <taxon>Eukaryota</taxon>
        <taxon>Metazoa</taxon>
        <taxon>Ecdysozoa</taxon>
        <taxon>Arthropoda</taxon>
        <taxon>Hexapoda</taxon>
        <taxon>Insecta</taxon>
        <taxon>Pterygota</taxon>
        <taxon>Neoptera</taxon>
        <taxon>Paraneoptera</taxon>
        <taxon>Hemiptera</taxon>
        <taxon>Heteroptera</taxon>
        <taxon>Panheteroptera</taxon>
        <taxon>Pentatomomorpha</taxon>
        <taxon>Pentatomoidea</taxon>
        <taxon>Pentatomidae</taxon>
        <taxon>Pentatominae</taxon>
        <taxon>Nezara</taxon>
    </lineage>
</organism>
<proteinExistence type="predicted"/>
<accession>A0A9P0GW62</accession>
<dbReference type="SMART" id="SM00131">
    <property type="entry name" value="KU"/>
    <property type="match status" value="1"/>
</dbReference>
<dbReference type="InterPro" id="IPR038678">
    <property type="entry name" value="Spondin_N_sf"/>
</dbReference>
<keyword evidence="3" id="KW-0130">Cell adhesion</keyword>
<dbReference type="SUPFAM" id="SSF82895">
    <property type="entry name" value="TSP-1 type 1 repeat"/>
    <property type="match status" value="1"/>
</dbReference>
<evidence type="ECO:0000256" key="1">
    <source>
        <dbReference type="ARBA" id="ARBA00004498"/>
    </source>
</evidence>
<keyword evidence="7" id="KW-1185">Reference proteome</keyword>
<dbReference type="InterPro" id="IPR051418">
    <property type="entry name" value="Spondin/Thrombospondin_T1"/>
</dbReference>
<dbReference type="InterPro" id="IPR036880">
    <property type="entry name" value="Kunitz_BPTI_sf"/>
</dbReference>
<sequence length="347" mass="38287">MEKRQTVKMVPSPDWIVGVSGLELCLSNCTWVETYVRNLYPWDAGTDSGVTYLSPDNKTEPKDRIRRITAAFPSDPNSPFYSSSGELKPLARLYLTRQRLYEKSCSGSNTENPEEPVSSRNCSVDEWSDWSPCSVSCSEGVRVRHRRTYGSDCKFEDGEEREICVEKKECIFTSEEAKEICVLPKPSGPCRGTFEKYYFNTETASCTKFISSGCPDSLNQFDKLEDCEKSCASVKDSYVTLKVLDTGLGDPKDSVESIVFHLGSHHLPAIDTWDPTILNPDIKDCTSIPASVPLCQRHGVSGLGPGVLQNWPGLAQTGFFAAKAGVPDSAVPGFALSLFPSLSTREL</sequence>
<evidence type="ECO:0000256" key="3">
    <source>
        <dbReference type="ARBA" id="ARBA00022889"/>
    </source>
</evidence>
<gene>
    <name evidence="6" type="ORF">NEZAVI_LOCUS1334</name>
</gene>
<evidence type="ECO:0000313" key="6">
    <source>
        <dbReference type="EMBL" id="CAH1390074.1"/>
    </source>
</evidence>
<dbReference type="CDD" id="cd00109">
    <property type="entry name" value="Kunitz-type"/>
    <property type="match status" value="1"/>
</dbReference>
<comment type="subcellular location">
    <subcellularLocation>
        <location evidence="1">Secreted</location>
        <location evidence="1">Extracellular space</location>
        <location evidence="1">Extracellular matrix</location>
    </subcellularLocation>
</comment>
<evidence type="ECO:0008006" key="8">
    <source>
        <dbReference type="Google" id="ProtNLM"/>
    </source>
</evidence>
<dbReference type="AlphaFoldDB" id="A0A9P0GW62"/>
<dbReference type="Pfam" id="PF00014">
    <property type="entry name" value="Kunitz_BPTI"/>
    <property type="match status" value="1"/>
</dbReference>
<evidence type="ECO:0000313" key="7">
    <source>
        <dbReference type="Proteomes" id="UP001152798"/>
    </source>
</evidence>
<keyword evidence="2" id="KW-0964">Secreted</keyword>
<reference evidence="6" key="1">
    <citation type="submission" date="2022-01" db="EMBL/GenBank/DDBJ databases">
        <authorList>
            <person name="King R."/>
        </authorList>
    </citation>
    <scope>NUCLEOTIDE SEQUENCE</scope>
</reference>
<protein>
    <recommendedName>
        <fullName evidence="8">BPTI/Kunitz inhibitor domain-containing protein</fullName>
    </recommendedName>
</protein>
<dbReference type="Pfam" id="PF00090">
    <property type="entry name" value="TSP_1"/>
    <property type="match status" value="1"/>
</dbReference>
<dbReference type="PROSITE" id="PS50279">
    <property type="entry name" value="BPTI_KUNITZ_2"/>
    <property type="match status" value="1"/>
</dbReference>
<evidence type="ECO:0000259" key="4">
    <source>
        <dbReference type="PROSITE" id="PS50279"/>
    </source>
</evidence>
<dbReference type="SMART" id="SM00209">
    <property type="entry name" value="TSP1"/>
    <property type="match status" value="1"/>
</dbReference>
<dbReference type="GO" id="GO:0004867">
    <property type="term" value="F:serine-type endopeptidase inhibitor activity"/>
    <property type="evidence" value="ECO:0007669"/>
    <property type="project" value="InterPro"/>
</dbReference>
<evidence type="ECO:0000259" key="5">
    <source>
        <dbReference type="PROSITE" id="PS51020"/>
    </source>
</evidence>
<name>A0A9P0GW62_NEZVI</name>
<dbReference type="GO" id="GO:0031012">
    <property type="term" value="C:extracellular matrix"/>
    <property type="evidence" value="ECO:0007669"/>
    <property type="project" value="TreeGrafter"/>
</dbReference>
<dbReference type="InterPro" id="IPR020901">
    <property type="entry name" value="Prtase_inh_Kunz-CS"/>
</dbReference>
<dbReference type="OrthoDB" id="347314at2759"/>
<dbReference type="InterPro" id="IPR000884">
    <property type="entry name" value="TSP1_rpt"/>
</dbReference>
<dbReference type="GO" id="GO:0007155">
    <property type="term" value="P:cell adhesion"/>
    <property type="evidence" value="ECO:0007669"/>
    <property type="project" value="UniProtKB-KW"/>
</dbReference>
<dbReference type="PROSITE" id="PS00280">
    <property type="entry name" value="BPTI_KUNITZ_1"/>
    <property type="match status" value="1"/>
</dbReference>